<evidence type="ECO:0000313" key="1">
    <source>
        <dbReference type="EMBL" id="KFM93044.1"/>
    </source>
</evidence>
<organism evidence="1 2">
    <name type="scientific">Paenibacillus macerans</name>
    <name type="common">Bacillus macerans</name>
    <dbReference type="NCBI Taxonomy" id="44252"/>
    <lineage>
        <taxon>Bacteria</taxon>
        <taxon>Bacillati</taxon>
        <taxon>Bacillota</taxon>
        <taxon>Bacilli</taxon>
        <taxon>Bacillales</taxon>
        <taxon>Paenibacillaceae</taxon>
        <taxon>Paenibacillus</taxon>
    </lineage>
</organism>
<accession>A0A090Y3Q4</accession>
<comment type="caution">
    <text evidence="1">The sequence shown here is derived from an EMBL/GenBank/DDBJ whole genome shotgun (WGS) entry which is preliminary data.</text>
</comment>
<keyword evidence="2" id="KW-1185">Reference proteome</keyword>
<dbReference type="HOGENOM" id="CLU_1883697_0_0_9"/>
<dbReference type="STRING" id="44252.DJ90_2911"/>
<dbReference type="RefSeq" id="WP_051985613.1">
    <property type="nucleotide sequence ID" value="NZ_JAKOBR010000034.1"/>
</dbReference>
<dbReference type="Proteomes" id="UP000029278">
    <property type="component" value="Unassembled WGS sequence"/>
</dbReference>
<name>A0A090Y3Q4_PAEMA</name>
<dbReference type="OrthoDB" id="1411900at2"/>
<dbReference type="PATRIC" id="fig|44252.3.peg.6224"/>
<sequence>MRSMNLKSYGDVFHNLDQARFKKYLEYFGVKVKPQEGQDIFEFVKKIVVNGLRSDQLDEFFIGYEIPQISKEFDLLRFGNNFNLDIELKNISTTEKITKQLIQNKYYLRALGKPVKSIHTLYRLKKYLYWTRTTI</sequence>
<dbReference type="AlphaFoldDB" id="A0A090Y3Q4"/>
<dbReference type="GeneID" id="77008606"/>
<reference evidence="1 2" key="1">
    <citation type="submission" date="2014-04" db="EMBL/GenBank/DDBJ databases">
        <authorList>
            <person name="Bishop-Lilly K.A."/>
            <person name="Broomall S.M."/>
            <person name="Chain P.S."/>
            <person name="Chertkov O."/>
            <person name="Coyne S.R."/>
            <person name="Daligault H.E."/>
            <person name="Davenport K.W."/>
            <person name="Erkkila T."/>
            <person name="Frey K.G."/>
            <person name="Gibbons H.S."/>
            <person name="Gu W."/>
            <person name="Jaissle J."/>
            <person name="Johnson S.L."/>
            <person name="Koroleva G.I."/>
            <person name="Ladner J.T."/>
            <person name="Lo C.-C."/>
            <person name="Minogue T.D."/>
            <person name="Munk C."/>
            <person name="Palacios G.F."/>
            <person name="Redden C.L."/>
            <person name="Rosenzweig C.N."/>
            <person name="Scholz M.B."/>
            <person name="Teshima H."/>
            <person name="Xu Y."/>
        </authorList>
    </citation>
    <scope>NUCLEOTIDE SEQUENCE [LARGE SCALE GENOMIC DNA]</scope>
    <source>
        <strain evidence="1 2">8244</strain>
    </source>
</reference>
<proteinExistence type="predicted"/>
<dbReference type="EMBL" id="JMQA01000053">
    <property type="protein sequence ID" value="KFM93044.1"/>
    <property type="molecule type" value="Genomic_DNA"/>
</dbReference>
<evidence type="ECO:0000313" key="2">
    <source>
        <dbReference type="Proteomes" id="UP000029278"/>
    </source>
</evidence>
<protein>
    <submittedName>
        <fullName evidence="1">Uncharacterized protein</fullName>
    </submittedName>
</protein>
<gene>
    <name evidence="1" type="ORF">DJ90_2911</name>
</gene>